<dbReference type="EMBL" id="CYGV01000280">
    <property type="protein sequence ID" value="CUA67979.1"/>
    <property type="molecule type" value="Genomic_DNA"/>
</dbReference>
<feature type="repeat" description="WD" evidence="3">
    <location>
        <begin position="825"/>
        <end position="857"/>
    </location>
</feature>
<feature type="domain" description="Nephrocystin 3-like N-terminal" evidence="7">
    <location>
        <begin position="271"/>
        <end position="437"/>
    </location>
</feature>
<dbReference type="PANTHER" id="PTHR22847:SF637">
    <property type="entry name" value="WD REPEAT DOMAIN 5B"/>
    <property type="match status" value="1"/>
</dbReference>
<sequence length="1982" mass="218619">MTFQLSISLLAHVLILEHPELVWRATIKALSPTIAERLFQDESNALKQIDGIYDSLKPEENMKYLFKIAMNFTLIAAKMLSENVARLSFLTTVKAWELLDQQTQLDEVIQEILCGLIRVQDIVEVLGQASSSALADIGHSKAPILDIVGLLEDVSVYIFNQLAARNSTQEFYDETNPSHTYDTETFLSRLEELHEDFHASWSPAIASPIVATSLDPSDTLDDELPGITWEGYIATLEESTTKLADPYEILNSLRPLDPSGYDPENVCLDGTREAVLKRVLTWAQNRKNSESLMWVSGQAGMGKTSVATSLCWHLDKTGALAGSFFCRRNDPNLNNPLGLINSLVHQLASRCPPYAYHVAKAIRANRALCTAHLAIRYEGLIKVPLEGLKSLSAPLPLVIIIDALDECGDCESRTRLLRIVYGMSRIIPWLKIIITSRPEGNLQQDFHEYCSPEPIVHLQAYDASDDIRAYIQDQLGPLSRKEQWPDDSISQLCAMAEGLFLWAALATKYIKRSTIPAASRLQQVLGNRKSPVTQHLDQLYAEILNGAMDDDNDDTKEAYNQCIGAILATLEHAPLPVSDLEYLLVTGGLIGEGTLERIVASLGPLLIKIDGQYVRPHHSSFKEYMTNPSCSAGFHVQLKKFEGDLAKYCLMVMRQDLRFNICGLETSHLLNDEFPDLRSRIQSRIGPTLKYVCVNWIDYFVASPDQPLVDEIKEFLGKPHFMYWIEMFSLLGRIDVAISTLSRLALLPLTELTNWNLIISYATDAQQFLLSFYDIIVASTPHLYISALAFAPTGSTTANRMRPYFPNTIAIVKGADTTWHPCIKTIPHPYVIQSSSISPHGSRIIIGYSDGSLSVWDKSTWTRMGEPLIGHSDSVACVVISPSGNLVVSGSQDATIRVWDITADLKFPSQVLTGHSAAVNSVAFSPKGTIIASGSSDKTIRLWDLKTMRPIDEPYIGHSSRVSAVAFSPDGTKLASGAWDNTIRVWSLGVDDTKLADDPLLMTGHLDAITYMAFSPDGSKLASGSADKTVRIWDVQPDGKISAYVSIKHSDTVTSVAFSLDGRFMASSSLDGAIRLQDATRFMAFSQPFGHFSAVNSIFFSPDGSQIVSGSTDKTTRVWDIHACPKFPEHPKMSTTATLVGHTAGINSIAVSSDGSRIVSGSNDNTVRMWNAQTGTQIGNSFMHPDHVSSVAISPDMTRIVSGSHDGTLRLLDTTTCDITRSYEYGDVIRCTAYSPIGTLIAFASTDYRLYLVDPTTCETVDDPLEGHSNLVNSVVFSPDVVCMASASADGTVILPTIIVAVLTQKALDLGVRFDNDRKDYQFNLSSFLGVENGNWGRGTDFDTSAQNIKLDFSDRENRCLVADLKDSDGQYRVGKKYNLDDSLGLVDYFHSGERMTYFRLGVKSRGSSRRTLVLCFDGTSNHFSDQNTNVVKFFELLKKDNPEQQMVYYQTGVGTYTSPAWTSSISQTVAKTADLAVAWYLYQHVCDGYKFLMESYRDGDHIYIFGFSRGAYTARALTGMLHCVGLLPRHNVEHIPFAYTIYSSQKDPESPAAGKPAETETDSNSNSDETPTEDFNLPEIVPDSIVPEDIVPSNAPLAGNPPSVPPPNNPLKRRVLEGRNQFGGLGSDGNSKAKDADPEAYKQTFCTPIVIDFVGVWDTVGSLGAIIPQTLPYINYNPSIRIFRHALALDEHRANFVPSPWDHARTTPDQNVREVWFRGQHTDVGGGAPPPTRAPGDPRFTALSNISLRWMVQQCLENKTSIAFDGDAMALYREEKVLELRPVQPDLSKYKENIERAKLESNEKKSAALAEAMSAARAHRAQLYEASSALDRIDIKHTPFEAAGTFSPWNLLELVPSTRPVQTADGPTTTHVPNFGKTRTIYRRNPSEPAFIHASVVDFMLTPEGKGYIPSANWDGFNDGELPRIESYEGNIIPWPTPGPDKTALVSAMKMNWKPAPGVMDRLKGGVTSVGSKVGRLIGFT</sequence>
<dbReference type="CDD" id="cd00200">
    <property type="entry name" value="WD40"/>
    <property type="match status" value="1"/>
</dbReference>
<feature type="chain" id="PRO_5005502052" evidence="5">
    <location>
        <begin position="25"/>
        <end position="1982"/>
    </location>
</feature>
<dbReference type="SUPFAM" id="SSF52540">
    <property type="entry name" value="P-loop containing nucleoside triphosphate hydrolases"/>
    <property type="match status" value="1"/>
</dbReference>
<feature type="region of interest" description="Disordered" evidence="4">
    <location>
        <begin position="1546"/>
        <end position="1580"/>
    </location>
</feature>
<protein>
    <submittedName>
        <fullName evidence="8">Coatomer subunit alpha</fullName>
    </submittedName>
</protein>
<dbReference type="InterPro" id="IPR015943">
    <property type="entry name" value="WD40/YVTN_repeat-like_dom_sf"/>
</dbReference>
<feature type="region of interest" description="Disordered" evidence="4">
    <location>
        <begin position="1592"/>
        <end position="1615"/>
    </location>
</feature>
<dbReference type="SMART" id="SM00320">
    <property type="entry name" value="WD40"/>
    <property type="match status" value="11"/>
</dbReference>
<keyword evidence="9" id="KW-1185">Reference proteome</keyword>
<dbReference type="GO" id="GO:1990234">
    <property type="term" value="C:transferase complex"/>
    <property type="evidence" value="ECO:0007669"/>
    <property type="project" value="UniProtKB-ARBA"/>
</dbReference>
<evidence type="ECO:0000256" key="3">
    <source>
        <dbReference type="PROSITE-ProRule" id="PRU00221"/>
    </source>
</evidence>
<dbReference type="Pfam" id="PF09994">
    <property type="entry name" value="T6SS_Tle1-like_cat"/>
    <property type="match status" value="1"/>
</dbReference>
<evidence type="ECO:0000313" key="8">
    <source>
        <dbReference type="EMBL" id="CUA67979.1"/>
    </source>
</evidence>
<feature type="repeat" description="WD" evidence="3">
    <location>
        <begin position="1265"/>
        <end position="1295"/>
    </location>
</feature>
<dbReference type="InterPro" id="IPR020472">
    <property type="entry name" value="WD40_PAC1"/>
</dbReference>
<evidence type="ECO:0000256" key="5">
    <source>
        <dbReference type="SAM" id="SignalP"/>
    </source>
</evidence>
<name>A0A0K6FPS3_9AGAM</name>
<feature type="repeat" description="WD" evidence="3">
    <location>
        <begin position="912"/>
        <end position="953"/>
    </location>
</feature>
<feature type="repeat" description="WD" evidence="3">
    <location>
        <begin position="1046"/>
        <end position="1078"/>
    </location>
</feature>
<evidence type="ECO:0000256" key="2">
    <source>
        <dbReference type="ARBA" id="ARBA00022737"/>
    </source>
</evidence>
<dbReference type="InterPro" id="IPR029058">
    <property type="entry name" value="AB_hydrolase_fold"/>
</dbReference>
<dbReference type="SUPFAM" id="SSF50978">
    <property type="entry name" value="WD40 repeat-like"/>
    <property type="match status" value="2"/>
</dbReference>
<evidence type="ECO:0000256" key="1">
    <source>
        <dbReference type="ARBA" id="ARBA00022574"/>
    </source>
</evidence>
<dbReference type="PROSITE" id="PS50082">
    <property type="entry name" value="WD_REPEATS_2"/>
    <property type="match status" value="10"/>
</dbReference>
<feature type="repeat" description="WD" evidence="3">
    <location>
        <begin position="1088"/>
        <end position="1121"/>
    </location>
</feature>
<dbReference type="PANTHER" id="PTHR22847">
    <property type="entry name" value="WD40 REPEAT PROTEIN"/>
    <property type="match status" value="1"/>
</dbReference>
<evidence type="ECO:0000256" key="4">
    <source>
        <dbReference type="SAM" id="MobiDB-lite"/>
    </source>
</evidence>
<dbReference type="GO" id="GO:0005634">
    <property type="term" value="C:nucleus"/>
    <property type="evidence" value="ECO:0007669"/>
    <property type="project" value="TreeGrafter"/>
</dbReference>
<feature type="repeat" description="WD" evidence="3">
    <location>
        <begin position="955"/>
        <end position="988"/>
    </location>
</feature>
<feature type="repeat" description="WD" evidence="3">
    <location>
        <begin position="1002"/>
        <end position="1043"/>
    </location>
</feature>
<feature type="repeat" description="WD" evidence="3">
    <location>
        <begin position="868"/>
        <end position="901"/>
    </location>
</feature>
<dbReference type="Pfam" id="PF00400">
    <property type="entry name" value="WD40"/>
    <property type="match status" value="10"/>
</dbReference>
<dbReference type="InterPro" id="IPR056884">
    <property type="entry name" value="NPHP3-like_N"/>
</dbReference>
<gene>
    <name evidence="8" type="ORF">RSOLAG22IIIB_07663</name>
</gene>
<keyword evidence="1 3" id="KW-0853">WD repeat</keyword>
<dbReference type="InterPro" id="IPR036322">
    <property type="entry name" value="WD40_repeat_dom_sf"/>
</dbReference>
<evidence type="ECO:0000259" key="7">
    <source>
        <dbReference type="Pfam" id="PF24883"/>
    </source>
</evidence>
<organism evidence="8 9">
    <name type="scientific">Rhizoctonia solani</name>
    <dbReference type="NCBI Taxonomy" id="456999"/>
    <lineage>
        <taxon>Eukaryota</taxon>
        <taxon>Fungi</taxon>
        <taxon>Dikarya</taxon>
        <taxon>Basidiomycota</taxon>
        <taxon>Agaricomycotina</taxon>
        <taxon>Agaricomycetes</taxon>
        <taxon>Cantharellales</taxon>
        <taxon>Ceratobasidiaceae</taxon>
        <taxon>Rhizoctonia</taxon>
    </lineage>
</organism>
<accession>A0A0K6FPS3</accession>
<dbReference type="Gene3D" id="2.130.10.10">
    <property type="entry name" value="YVTN repeat-like/Quinoprotein amine dehydrogenase"/>
    <property type="match status" value="4"/>
</dbReference>
<keyword evidence="2" id="KW-0677">Repeat</keyword>
<reference evidence="8 9" key="1">
    <citation type="submission" date="2015-07" db="EMBL/GenBank/DDBJ databases">
        <authorList>
            <person name="Noorani M."/>
        </authorList>
    </citation>
    <scope>NUCLEOTIDE SEQUENCE [LARGE SCALE GENOMIC DNA]</scope>
    <source>
        <strain evidence="8">BBA 69670</strain>
    </source>
</reference>
<dbReference type="InterPro" id="IPR019775">
    <property type="entry name" value="WD40_repeat_CS"/>
</dbReference>
<evidence type="ECO:0000313" key="9">
    <source>
        <dbReference type="Proteomes" id="UP000044841"/>
    </source>
</evidence>
<keyword evidence="5" id="KW-0732">Signal</keyword>
<evidence type="ECO:0000259" key="6">
    <source>
        <dbReference type="Pfam" id="PF09994"/>
    </source>
</evidence>
<dbReference type="Pfam" id="PF24883">
    <property type="entry name" value="NPHP3_N"/>
    <property type="match status" value="1"/>
</dbReference>
<feature type="repeat" description="WD" evidence="3">
    <location>
        <begin position="1139"/>
        <end position="1180"/>
    </location>
</feature>
<dbReference type="InterPro" id="IPR001680">
    <property type="entry name" value="WD40_rpt"/>
</dbReference>
<feature type="domain" description="T6SS Phospholipase effector Tle1-like catalytic" evidence="6">
    <location>
        <begin position="1411"/>
        <end position="1755"/>
    </location>
</feature>
<dbReference type="InterPro" id="IPR027417">
    <property type="entry name" value="P-loop_NTPase"/>
</dbReference>
<proteinExistence type="predicted"/>
<dbReference type="InterPro" id="IPR018712">
    <property type="entry name" value="Tle1-like_cat"/>
</dbReference>
<dbReference type="SUPFAM" id="SSF53474">
    <property type="entry name" value="alpha/beta-Hydrolases"/>
    <property type="match status" value="1"/>
</dbReference>
<dbReference type="Gene3D" id="3.40.50.300">
    <property type="entry name" value="P-loop containing nucleotide triphosphate hydrolases"/>
    <property type="match status" value="1"/>
</dbReference>
<dbReference type="PROSITE" id="PS00678">
    <property type="entry name" value="WD_REPEATS_1"/>
    <property type="match status" value="5"/>
</dbReference>
<dbReference type="Proteomes" id="UP000044841">
    <property type="component" value="Unassembled WGS sequence"/>
</dbReference>
<dbReference type="PROSITE" id="PS50294">
    <property type="entry name" value="WD_REPEATS_REGION"/>
    <property type="match status" value="7"/>
</dbReference>
<dbReference type="PRINTS" id="PR00320">
    <property type="entry name" value="GPROTEINBRPT"/>
</dbReference>
<feature type="repeat" description="WD" evidence="3">
    <location>
        <begin position="1181"/>
        <end position="1222"/>
    </location>
</feature>
<feature type="signal peptide" evidence="5">
    <location>
        <begin position="1"/>
        <end position="24"/>
    </location>
</feature>